<protein>
    <submittedName>
        <fullName evidence="2">Uncharacterized protein</fullName>
    </submittedName>
</protein>
<dbReference type="VEuPathDB" id="FungiDB:PYU1_G001357"/>
<feature type="region of interest" description="Disordered" evidence="1">
    <location>
        <begin position="30"/>
        <end position="125"/>
    </location>
</feature>
<accession>K3W8R6</accession>
<evidence type="ECO:0000256" key="1">
    <source>
        <dbReference type="SAM" id="MobiDB-lite"/>
    </source>
</evidence>
<name>K3W8R6_GLOUD</name>
<evidence type="ECO:0000313" key="3">
    <source>
        <dbReference type="Proteomes" id="UP000019132"/>
    </source>
</evidence>
<reference evidence="2" key="3">
    <citation type="submission" date="2015-02" db="UniProtKB">
        <authorList>
            <consortium name="EnsemblProtists"/>
        </authorList>
    </citation>
    <scope>IDENTIFICATION</scope>
    <source>
        <strain evidence="2">DAOM BR144</strain>
    </source>
</reference>
<dbReference type="EnsemblProtists" id="PYU1_T001357">
    <property type="protein sequence ID" value="PYU1_T001357"/>
    <property type="gene ID" value="PYU1_G001357"/>
</dbReference>
<dbReference type="EMBL" id="GL376626">
    <property type="status" value="NOT_ANNOTATED_CDS"/>
    <property type="molecule type" value="Genomic_DNA"/>
</dbReference>
<proteinExistence type="predicted"/>
<dbReference type="eggNOG" id="ENOG502T391">
    <property type="taxonomic scope" value="Eukaryota"/>
</dbReference>
<reference evidence="3" key="2">
    <citation type="submission" date="2010-04" db="EMBL/GenBank/DDBJ databases">
        <authorList>
            <person name="Buell R."/>
            <person name="Hamilton J."/>
            <person name="Hostetler J."/>
        </authorList>
    </citation>
    <scope>NUCLEOTIDE SEQUENCE [LARGE SCALE GENOMIC DNA]</scope>
    <source>
        <strain evidence="3">DAOM:BR144</strain>
    </source>
</reference>
<reference evidence="3" key="1">
    <citation type="journal article" date="2010" name="Genome Biol.">
        <title>Genome sequence of the necrotrophic plant pathogen Pythium ultimum reveals original pathogenicity mechanisms and effector repertoire.</title>
        <authorList>
            <person name="Levesque C.A."/>
            <person name="Brouwer H."/>
            <person name="Cano L."/>
            <person name="Hamilton J.P."/>
            <person name="Holt C."/>
            <person name="Huitema E."/>
            <person name="Raffaele S."/>
            <person name="Robideau G.P."/>
            <person name="Thines M."/>
            <person name="Win J."/>
            <person name="Zerillo M.M."/>
            <person name="Beakes G.W."/>
            <person name="Boore J.L."/>
            <person name="Busam D."/>
            <person name="Dumas B."/>
            <person name="Ferriera S."/>
            <person name="Fuerstenberg S.I."/>
            <person name="Gachon C.M."/>
            <person name="Gaulin E."/>
            <person name="Govers F."/>
            <person name="Grenville-Briggs L."/>
            <person name="Horner N."/>
            <person name="Hostetler J."/>
            <person name="Jiang R.H."/>
            <person name="Johnson J."/>
            <person name="Krajaejun T."/>
            <person name="Lin H."/>
            <person name="Meijer H.J."/>
            <person name="Moore B."/>
            <person name="Morris P."/>
            <person name="Phuntmart V."/>
            <person name="Puiu D."/>
            <person name="Shetty J."/>
            <person name="Stajich J.E."/>
            <person name="Tripathy S."/>
            <person name="Wawra S."/>
            <person name="van West P."/>
            <person name="Whitty B.R."/>
            <person name="Coutinho P.M."/>
            <person name="Henrissat B."/>
            <person name="Martin F."/>
            <person name="Thomas P.D."/>
            <person name="Tyler B.M."/>
            <person name="De Vries R.P."/>
            <person name="Kamoun S."/>
            <person name="Yandell M."/>
            <person name="Tisserat N."/>
            <person name="Buell C.R."/>
        </authorList>
    </citation>
    <scope>NUCLEOTIDE SEQUENCE</scope>
    <source>
        <strain evidence="3">DAOM:BR144</strain>
    </source>
</reference>
<keyword evidence="3" id="KW-1185">Reference proteome</keyword>
<dbReference type="HOGENOM" id="CLU_469727_0_0_1"/>
<evidence type="ECO:0000313" key="2">
    <source>
        <dbReference type="EnsemblProtists" id="PYU1_T001357"/>
    </source>
</evidence>
<dbReference type="InParanoid" id="K3W8R6"/>
<dbReference type="AlphaFoldDB" id="K3W8R6"/>
<dbReference type="OMA" id="EICGANG"/>
<dbReference type="Proteomes" id="UP000019132">
    <property type="component" value="Unassembled WGS sequence"/>
</dbReference>
<feature type="compositionally biased region" description="Low complexity" evidence="1">
    <location>
        <begin position="65"/>
        <end position="95"/>
    </location>
</feature>
<organism evidence="2 3">
    <name type="scientific">Globisporangium ultimum (strain ATCC 200006 / CBS 805.95 / DAOM BR144)</name>
    <name type="common">Pythium ultimum</name>
    <dbReference type="NCBI Taxonomy" id="431595"/>
    <lineage>
        <taxon>Eukaryota</taxon>
        <taxon>Sar</taxon>
        <taxon>Stramenopiles</taxon>
        <taxon>Oomycota</taxon>
        <taxon>Peronosporomycetes</taxon>
        <taxon>Pythiales</taxon>
        <taxon>Pythiaceae</taxon>
        <taxon>Globisporangium</taxon>
    </lineage>
</organism>
<sequence>MTDKPPVNFLELLDEDISLEETLAFIEDSFEIGGGNAADDDDDETSGTASDHSSSAMTDTDSGRRSSGSSTGVRRLFSFSKTSESPSSPAQSESSDAMPVKPTRAAVRTAQKTASKRPRKQTKTEILKLREQVEELQARFMQLQKLGDSNASKQQADPHAIPKPSPTLRAAATLAARVATEQPPTKKPRTSHVVASIWLDHAVEQYKELQKSESLNRRLKSALLKQVKLSKTLSTLFQKKASLQGYDFLAEMEANNEISQGSKHVMPTLAQKTGQTELQRTMERMYLETDAVCKEICGANGIDSVFSTSQTKNDVVFGPMIELKTNTPVTCDFKELGALFWSRMSASGMGENGSTFNRDRHQEWYGIKNPTGNCDGLRKCIEYPVADEIMQKDVQEMLLHVTLHSPVVGDIDVNGTTAIAKFENDRRMVFVYSSTIGVPGFDLPFHEYGWMVVTDTTPDSEIEKIGAPARAPGALASRSCAFQTFYRLQLDTSQESNALSDGQGASQMAEERKYYQDFVMKSLSNKMRAHQHQIQNLLLIEMETISAGKLPKRCPFGSHKEDTENKCEGQAAMFGNHTLKK</sequence>